<dbReference type="Pfam" id="PF00571">
    <property type="entry name" value="CBS"/>
    <property type="match status" value="2"/>
</dbReference>
<accession>A0A8E2I4D7</accession>
<evidence type="ECO:0000256" key="1">
    <source>
        <dbReference type="ARBA" id="ARBA00022737"/>
    </source>
</evidence>
<dbReference type="Gene3D" id="3.10.580.10">
    <property type="entry name" value="CBS-domain"/>
    <property type="match status" value="1"/>
</dbReference>
<dbReference type="EMBL" id="MTLA01000307">
    <property type="protein sequence ID" value="OOP66497.1"/>
    <property type="molecule type" value="Genomic_DNA"/>
</dbReference>
<keyword evidence="1" id="KW-0677">Repeat</keyword>
<comment type="caution">
    <text evidence="2">The sequence shown here is derived from an EMBL/GenBank/DDBJ whole genome shotgun (WGS) entry which is preliminary data.</text>
</comment>
<dbReference type="RefSeq" id="WP_071976104.1">
    <property type="nucleotide sequence ID" value="NZ_CP065424.1"/>
</dbReference>
<dbReference type="AlphaFoldDB" id="A0A8E2I4D7"/>
<evidence type="ECO:0000313" key="2">
    <source>
        <dbReference type="EMBL" id="OOP66497.1"/>
    </source>
</evidence>
<sequence>MFAKNIMIPKSQCFYVHAEDSIEEALEVLRKKQVDGLPVLNGDEYVGMITHYHIYRNYFNSELNKEEYLKTVKVKEIATHQEIFFQGNEIFENTLVELKDFPLFAVVDENRKFLGVVTRFDVIEQFQSAFGIKRPGIRIAFSSVEVEGRIARLANIIQQYHESVISLVTFDETDKLVRRIILKIEKRDNIKKFTDSLEDAGFRILNITED</sequence>
<dbReference type="PANTHER" id="PTHR48108:SF26">
    <property type="entry name" value="CBS DOMAIN-CONTAINING PROTEIN DDB_G0289609"/>
    <property type="match status" value="1"/>
</dbReference>
<keyword evidence="3" id="KW-1185">Reference proteome</keyword>
<dbReference type="SUPFAM" id="SSF54631">
    <property type="entry name" value="CBS-domain pair"/>
    <property type="match status" value="1"/>
</dbReference>
<dbReference type="PROSITE" id="PS51371">
    <property type="entry name" value="CBS"/>
    <property type="match status" value="1"/>
</dbReference>
<dbReference type="Proteomes" id="UP000189761">
    <property type="component" value="Unassembled WGS sequence"/>
</dbReference>
<reference evidence="2 3" key="1">
    <citation type="submission" date="2017-01" db="EMBL/GenBank/DDBJ databases">
        <title>Draft genome sequence of Bacillus oleronius.</title>
        <authorList>
            <person name="Allam M."/>
        </authorList>
    </citation>
    <scope>NUCLEOTIDE SEQUENCE [LARGE SCALE GENOMIC DNA]</scope>
    <source>
        <strain evidence="2 3">DSM 9356</strain>
    </source>
</reference>
<dbReference type="InterPro" id="IPR046342">
    <property type="entry name" value="CBS_dom_sf"/>
</dbReference>
<dbReference type="InterPro" id="IPR051462">
    <property type="entry name" value="CBS_domain-containing"/>
</dbReference>
<proteinExistence type="predicted"/>
<gene>
    <name evidence="2" type="ORF">BWZ43_20755</name>
</gene>
<name>A0A8E2I4D7_9BACI</name>
<organism evidence="2 3">
    <name type="scientific">Heyndrickxia oleronia</name>
    <dbReference type="NCBI Taxonomy" id="38875"/>
    <lineage>
        <taxon>Bacteria</taxon>
        <taxon>Bacillati</taxon>
        <taxon>Bacillota</taxon>
        <taxon>Bacilli</taxon>
        <taxon>Bacillales</taxon>
        <taxon>Bacillaceae</taxon>
        <taxon>Heyndrickxia</taxon>
    </lineage>
</organism>
<dbReference type="InterPro" id="IPR000644">
    <property type="entry name" value="CBS_dom"/>
</dbReference>
<evidence type="ECO:0000313" key="3">
    <source>
        <dbReference type="Proteomes" id="UP000189761"/>
    </source>
</evidence>
<dbReference type="SMART" id="SM00116">
    <property type="entry name" value="CBS"/>
    <property type="match status" value="1"/>
</dbReference>
<dbReference type="CDD" id="cd02205">
    <property type="entry name" value="CBS_pair_SF"/>
    <property type="match status" value="1"/>
</dbReference>
<protein>
    <submittedName>
        <fullName evidence="2">Uncharacterized protein</fullName>
    </submittedName>
</protein>
<dbReference type="PANTHER" id="PTHR48108">
    <property type="entry name" value="CBS DOMAIN-CONTAINING PROTEIN CBSX2, CHLOROPLASTIC"/>
    <property type="match status" value="1"/>
</dbReference>